<dbReference type="AlphaFoldDB" id="A0A2T8HI32"/>
<dbReference type="GO" id="GO:0009295">
    <property type="term" value="C:nucleoid"/>
    <property type="evidence" value="ECO:0007669"/>
    <property type="project" value="InterPro"/>
</dbReference>
<dbReference type="OrthoDB" id="9153118at2"/>
<sequence length="351" mass="41187">MFFHQDATFESLSIHRVGNKARDEYYALSEQPIDLSQDEVLPDLLMQYFMKPFAKVKEVYRFFHPNEDLQLNEVYHFAHAFFEGKMPFHEFSEQVTKHLYEVSSHPNIKPGELYVVALKNIQMEGEEGSAVGIFKSENKETYLKVYPDQGGFGLEYEQEAININKLDKGVVIVKADAEEGYKVLVTDQTNGSDAVYWKDDFLQLRVRDDNYQQTGNFLKVYKNFVNEKIDEVFEMDKAEKVDLLNRSMNYFKAHETFEEEEFSGEVLGNAQAISLFKEYREQVSEELDMPFQTNFDIAAGAVKKMSSDYKSVVKLDKNFHIYIHGKRDYIERGYDEDRGMNYYKLYFDNEQ</sequence>
<dbReference type="InterPro" id="IPR007358">
    <property type="entry name" value="Nucleoid_associated_NdpA"/>
</dbReference>
<keyword evidence="2" id="KW-1185">Reference proteome</keyword>
<evidence type="ECO:0008006" key="3">
    <source>
        <dbReference type="Google" id="ProtNLM"/>
    </source>
</evidence>
<evidence type="ECO:0000313" key="1">
    <source>
        <dbReference type="EMBL" id="PVH25106.1"/>
    </source>
</evidence>
<reference evidence="1 2" key="1">
    <citation type="submission" date="2018-04" db="EMBL/GenBank/DDBJ databases">
        <title>Sphingobacterium cortibacter sp. nov.</title>
        <authorList>
            <person name="Li Y."/>
        </authorList>
    </citation>
    <scope>NUCLEOTIDE SEQUENCE [LARGE SCALE GENOMIC DNA]</scope>
    <source>
        <strain evidence="1 2">2c-3</strain>
    </source>
</reference>
<name>A0A2T8HI32_9SPHI</name>
<evidence type="ECO:0000313" key="2">
    <source>
        <dbReference type="Proteomes" id="UP000245627"/>
    </source>
</evidence>
<comment type="caution">
    <text evidence="1">The sequence shown here is derived from an EMBL/GenBank/DDBJ whole genome shotgun (WGS) entry which is preliminary data.</text>
</comment>
<organism evidence="1 2">
    <name type="scientific">Sphingobacterium corticibacter</name>
    <dbReference type="NCBI Taxonomy" id="2171749"/>
    <lineage>
        <taxon>Bacteria</taxon>
        <taxon>Pseudomonadati</taxon>
        <taxon>Bacteroidota</taxon>
        <taxon>Sphingobacteriia</taxon>
        <taxon>Sphingobacteriales</taxon>
        <taxon>Sphingobacteriaceae</taxon>
        <taxon>Sphingobacterium</taxon>
    </lineage>
</organism>
<accession>A0A2T8HI32</accession>
<proteinExistence type="predicted"/>
<dbReference type="Pfam" id="PF04245">
    <property type="entry name" value="NA37"/>
    <property type="match status" value="1"/>
</dbReference>
<dbReference type="EMBL" id="QDKG01000003">
    <property type="protein sequence ID" value="PVH25106.1"/>
    <property type="molecule type" value="Genomic_DNA"/>
</dbReference>
<dbReference type="Proteomes" id="UP000245627">
    <property type="component" value="Unassembled WGS sequence"/>
</dbReference>
<gene>
    <name evidence="1" type="ORF">DC487_09245</name>
</gene>
<dbReference type="RefSeq" id="WP_116775695.1">
    <property type="nucleotide sequence ID" value="NZ_QDKG01000003.1"/>
</dbReference>
<protein>
    <recommendedName>
        <fullName evidence="3">Nucleoid-associated protein</fullName>
    </recommendedName>
</protein>